<evidence type="ECO:0000256" key="1">
    <source>
        <dbReference type="SAM" id="MobiDB-lite"/>
    </source>
</evidence>
<reference evidence="2" key="2">
    <citation type="submission" date="2025-09" db="UniProtKB">
        <authorList>
            <consortium name="Ensembl"/>
        </authorList>
    </citation>
    <scope>IDENTIFICATION</scope>
</reference>
<accession>A0A8B9I922</accession>
<evidence type="ECO:0000313" key="2">
    <source>
        <dbReference type="Ensembl" id="ENSABRP00000018069.1"/>
    </source>
</evidence>
<sequence>MVRISIASSSTSTLSAEKQGKPKALVARVALKQGYTGKLERNNDRTGGKIVVDLSGFGVQPRGSEEQQNKLLASCQFGWLKVCEHTQEGKSCIIHSNPEMTD</sequence>
<dbReference type="GeneTree" id="ENSGT01000000219273"/>
<evidence type="ECO:0000313" key="3">
    <source>
        <dbReference type="Proteomes" id="UP000694426"/>
    </source>
</evidence>
<dbReference type="Ensembl" id="ENSABRT00000025536.1">
    <property type="protein sequence ID" value="ENSABRP00000018069.1"/>
    <property type="gene ID" value="ENSABRG00000015569.1"/>
</dbReference>
<reference evidence="2" key="1">
    <citation type="submission" date="2025-08" db="UniProtKB">
        <authorList>
            <consortium name="Ensembl"/>
        </authorList>
    </citation>
    <scope>IDENTIFICATION</scope>
</reference>
<protein>
    <submittedName>
        <fullName evidence="2">Uncharacterized protein</fullName>
    </submittedName>
</protein>
<organism evidence="2 3">
    <name type="scientific">Anser brachyrhynchus</name>
    <name type="common">Pink-footed goose</name>
    <dbReference type="NCBI Taxonomy" id="132585"/>
    <lineage>
        <taxon>Eukaryota</taxon>
        <taxon>Metazoa</taxon>
        <taxon>Chordata</taxon>
        <taxon>Craniata</taxon>
        <taxon>Vertebrata</taxon>
        <taxon>Euteleostomi</taxon>
        <taxon>Archelosauria</taxon>
        <taxon>Archosauria</taxon>
        <taxon>Dinosauria</taxon>
        <taxon>Saurischia</taxon>
        <taxon>Theropoda</taxon>
        <taxon>Coelurosauria</taxon>
        <taxon>Aves</taxon>
        <taxon>Neognathae</taxon>
        <taxon>Galloanserae</taxon>
        <taxon>Anseriformes</taxon>
        <taxon>Anatidae</taxon>
        <taxon>Anserinae</taxon>
        <taxon>Anser</taxon>
    </lineage>
</organism>
<name>A0A8B9I922_9AVES</name>
<proteinExistence type="predicted"/>
<keyword evidence="3" id="KW-1185">Reference proteome</keyword>
<feature type="region of interest" description="Disordered" evidence="1">
    <location>
        <begin position="1"/>
        <end position="20"/>
    </location>
</feature>
<dbReference type="Proteomes" id="UP000694426">
    <property type="component" value="Unplaced"/>
</dbReference>
<dbReference type="AlphaFoldDB" id="A0A8B9I922"/>
<feature type="compositionally biased region" description="Low complexity" evidence="1">
    <location>
        <begin position="1"/>
        <end position="16"/>
    </location>
</feature>